<evidence type="ECO:0000256" key="4">
    <source>
        <dbReference type="ARBA" id="ARBA00023015"/>
    </source>
</evidence>
<dbReference type="PROSITE" id="PS51030">
    <property type="entry name" value="NUCLEAR_REC_DBD_2"/>
    <property type="match status" value="1"/>
</dbReference>
<dbReference type="SUPFAM" id="SSF48508">
    <property type="entry name" value="Nuclear receptor ligand-binding domain"/>
    <property type="match status" value="1"/>
</dbReference>
<evidence type="ECO:0000256" key="7">
    <source>
        <dbReference type="ARBA" id="ARBA00023170"/>
    </source>
</evidence>
<dbReference type="GO" id="GO:0043565">
    <property type="term" value="F:sequence-specific DNA binding"/>
    <property type="evidence" value="ECO:0007669"/>
    <property type="project" value="InterPro"/>
</dbReference>
<dbReference type="SMART" id="SM00399">
    <property type="entry name" value="ZnF_C4"/>
    <property type="match status" value="1"/>
</dbReference>
<dbReference type="AlphaFoldDB" id="A0AAV5VXR1"/>
<keyword evidence="6" id="KW-0804">Transcription</keyword>
<sequence length="330" mass="38025">SLSLSLFYPSPPSLSASPPFILHEMEVEEDVKIRKTCLICTTPITIPHYGIDACRACASFFKRAKLTGKKFVCRQGDKKCAVVKEERFTCRSCRYDRCVANGMVYELKVNDNINENEKKIPFYDAETVGPSTSRESQESILQRIGRLYNVSIDRRRHRELQLLQNRSDLKLAPHPTQKLYLGTYAVSLRIFDITHSETRQVYEKAFPAITKLAIEEQDTLCKSYISKFCLVDNVYRTRKMWGELTRFGMRSVLSTVDFNRFDLWLGEEKGGQNKQSLVSYLEAQIQVQFGFVVPIMERAQITDKEFHALLALLMCEIGSSRVLQGRNWTE</sequence>
<dbReference type="PRINTS" id="PR00047">
    <property type="entry name" value="STROIDFINGER"/>
</dbReference>
<evidence type="ECO:0000256" key="8">
    <source>
        <dbReference type="ARBA" id="ARBA00023242"/>
    </source>
</evidence>
<dbReference type="PANTHER" id="PTHR46011:SF6">
    <property type="entry name" value="HIGH ZINC ACTIVATED NUCLEAR RECEPTOR PROTEIN"/>
    <property type="match status" value="1"/>
</dbReference>
<keyword evidence="8" id="KW-0539">Nucleus</keyword>
<feature type="domain" description="Nuclear receptor" evidence="9">
    <location>
        <begin position="34"/>
        <end position="110"/>
    </location>
</feature>
<dbReference type="GO" id="GO:0005634">
    <property type="term" value="C:nucleus"/>
    <property type="evidence" value="ECO:0007669"/>
    <property type="project" value="TreeGrafter"/>
</dbReference>
<keyword evidence="4" id="KW-0805">Transcription regulation</keyword>
<protein>
    <recommendedName>
        <fullName evidence="9">Nuclear receptor domain-containing protein</fullName>
    </recommendedName>
</protein>
<dbReference type="Pfam" id="PF00105">
    <property type="entry name" value="zf-C4"/>
    <property type="match status" value="1"/>
</dbReference>
<dbReference type="Proteomes" id="UP001432322">
    <property type="component" value="Unassembled WGS sequence"/>
</dbReference>
<dbReference type="Pfam" id="PF00104">
    <property type="entry name" value="Hormone_recep"/>
    <property type="match status" value="1"/>
</dbReference>
<keyword evidence="5" id="KW-0238">DNA-binding</keyword>
<proteinExistence type="predicted"/>
<keyword evidence="7" id="KW-0675">Receptor</keyword>
<evidence type="ECO:0000256" key="5">
    <source>
        <dbReference type="ARBA" id="ARBA00023125"/>
    </source>
</evidence>
<organism evidence="10 11">
    <name type="scientific">Pristionchus fissidentatus</name>
    <dbReference type="NCBI Taxonomy" id="1538716"/>
    <lineage>
        <taxon>Eukaryota</taxon>
        <taxon>Metazoa</taxon>
        <taxon>Ecdysozoa</taxon>
        <taxon>Nematoda</taxon>
        <taxon>Chromadorea</taxon>
        <taxon>Rhabditida</taxon>
        <taxon>Rhabditina</taxon>
        <taxon>Diplogasteromorpha</taxon>
        <taxon>Diplogasteroidea</taxon>
        <taxon>Neodiplogasteridae</taxon>
        <taxon>Pristionchus</taxon>
    </lineage>
</organism>
<dbReference type="EMBL" id="BTSY01000004">
    <property type="protein sequence ID" value="GMT23038.1"/>
    <property type="molecule type" value="Genomic_DNA"/>
</dbReference>
<keyword evidence="11" id="KW-1185">Reference proteome</keyword>
<dbReference type="Gene3D" id="3.30.50.10">
    <property type="entry name" value="Erythroid Transcription Factor GATA-1, subunit A"/>
    <property type="match status" value="1"/>
</dbReference>
<accession>A0AAV5VXR1</accession>
<dbReference type="GO" id="GO:0003700">
    <property type="term" value="F:DNA-binding transcription factor activity"/>
    <property type="evidence" value="ECO:0007669"/>
    <property type="project" value="InterPro"/>
</dbReference>
<evidence type="ECO:0000313" key="11">
    <source>
        <dbReference type="Proteomes" id="UP001432322"/>
    </source>
</evidence>
<comment type="caution">
    <text evidence="10">The sequence shown here is derived from an EMBL/GenBank/DDBJ whole genome shotgun (WGS) entry which is preliminary data.</text>
</comment>
<dbReference type="InterPro" id="IPR013088">
    <property type="entry name" value="Znf_NHR/GATA"/>
</dbReference>
<evidence type="ECO:0000256" key="2">
    <source>
        <dbReference type="ARBA" id="ARBA00022771"/>
    </source>
</evidence>
<dbReference type="PROSITE" id="PS00031">
    <property type="entry name" value="NUCLEAR_REC_DBD_1"/>
    <property type="match status" value="1"/>
</dbReference>
<evidence type="ECO:0000256" key="6">
    <source>
        <dbReference type="ARBA" id="ARBA00023163"/>
    </source>
</evidence>
<dbReference type="PANTHER" id="PTHR46011">
    <property type="entry name" value="NUCLEAR HORMONE RECEPTOR FAMILY MEMBER NHR-86-RELATED"/>
    <property type="match status" value="1"/>
</dbReference>
<dbReference type="SUPFAM" id="SSF57716">
    <property type="entry name" value="Glucocorticoid receptor-like (DNA-binding domain)"/>
    <property type="match status" value="1"/>
</dbReference>
<dbReference type="InterPro" id="IPR000536">
    <property type="entry name" value="Nucl_hrmn_rcpt_lig-bd"/>
</dbReference>
<gene>
    <name evidence="10" type="ORF">PFISCL1PPCAC_14335</name>
</gene>
<evidence type="ECO:0000313" key="10">
    <source>
        <dbReference type="EMBL" id="GMT23038.1"/>
    </source>
</evidence>
<name>A0AAV5VXR1_9BILA</name>
<reference evidence="10" key="1">
    <citation type="submission" date="2023-10" db="EMBL/GenBank/DDBJ databases">
        <title>Genome assembly of Pristionchus species.</title>
        <authorList>
            <person name="Yoshida K."/>
            <person name="Sommer R.J."/>
        </authorList>
    </citation>
    <scope>NUCLEOTIDE SEQUENCE</scope>
    <source>
        <strain evidence="10">RS5133</strain>
    </source>
</reference>
<dbReference type="InterPro" id="IPR035500">
    <property type="entry name" value="NHR-like_dom_sf"/>
</dbReference>
<keyword evidence="3" id="KW-0862">Zinc</keyword>
<dbReference type="GO" id="GO:0008270">
    <property type="term" value="F:zinc ion binding"/>
    <property type="evidence" value="ECO:0007669"/>
    <property type="project" value="UniProtKB-KW"/>
</dbReference>
<evidence type="ECO:0000259" key="9">
    <source>
        <dbReference type="PROSITE" id="PS51030"/>
    </source>
</evidence>
<dbReference type="InterPro" id="IPR001628">
    <property type="entry name" value="Znf_hrmn_rcpt"/>
</dbReference>
<evidence type="ECO:0000256" key="1">
    <source>
        <dbReference type="ARBA" id="ARBA00022723"/>
    </source>
</evidence>
<keyword evidence="2" id="KW-0863">Zinc-finger</keyword>
<feature type="non-terminal residue" evidence="10">
    <location>
        <position position="1"/>
    </location>
</feature>
<evidence type="ECO:0000256" key="3">
    <source>
        <dbReference type="ARBA" id="ARBA00022833"/>
    </source>
</evidence>
<keyword evidence="1" id="KW-0479">Metal-binding</keyword>